<dbReference type="Pfam" id="PF14279">
    <property type="entry name" value="HNH_5"/>
    <property type="match status" value="1"/>
</dbReference>
<evidence type="ECO:0000313" key="2">
    <source>
        <dbReference type="EMBL" id="AYP70065.1"/>
    </source>
</evidence>
<dbReference type="InterPro" id="IPR029471">
    <property type="entry name" value="HNH_5"/>
</dbReference>
<name>A0A455LM35_9CAUD</name>
<dbReference type="Proteomes" id="UP000292006">
    <property type="component" value="Segment"/>
</dbReference>
<dbReference type="EMBL" id="MK059749">
    <property type="protein sequence ID" value="AYP70065.1"/>
    <property type="molecule type" value="Genomic_DNA"/>
</dbReference>
<evidence type="ECO:0000313" key="3">
    <source>
        <dbReference type="Proteomes" id="UP000292006"/>
    </source>
</evidence>
<protein>
    <submittedName>
        <fullName evidence="2">HNH endonuclease</fullName>
    </submittedName>
</protein>
<gene>
    <name evidence="2" type="ORF">CRB2_79</name>
</gene>
<dbReference type="Gene3D" id="1.10.30.50">
    <property type="match status" value="1"/>
</dbReference>
<keyword evidence="2" id="KW-0540">Nuclease</keyword>
<reference evidence="2 3" key="1">
    <citation type="journal article" date="2019" name="PLoS ONE">
        <title>Mycobacteriophage CRB2 defines a new subcluster in mycobacteriophage classification.</title>
        <authorList>
            <person name="Suarez C.A."/>
            <person name="Franceschelli J.J."/>
            <person name="Morbidoni H.R."/>
        </authorList>
    </citation>
    <scope>NUCLEOTIDE SEQUENCE [LARGE SCALE GENOMIC DNA]</scope>
</reference>
<evidence type="ECO:0000259" key="1">
    <source>
        <dbReference type="Pfam" id="PF14279"/>
    </source>
</evidence>
<dbReference type="CDD" id="cd00085">
    <property type="entry name" value="HNHc"/>
    <property type="match status" value="1"/>
</dbReference>
<keyword evidence="3" id="KW-1185">Reference proteome</keyword>
<proteinExistence type="predicted"/>
<dbReference type="InterPro" id="IPR003615">
    <property type="entry name" value="HNH_nuc"/>
</dbReference>
<dbReference type="GO" id="GO:0004519">
    <property type="term" value="F:endonuclease activity"/>
    <property type="evidence" value="ECO:0007669"/>
    <property type="project" value="UniProtKB-KW"/>
</dbReference>
<accession>A0A455LM35</accession>
<organism evidence="2 3">
    <name type="scientific">Mycobacterium phage CRB2</name>
    <dbReference type="NCBI Taxonomy" id="2483623"/>
    <lineage>
        <taxon>Viruses</taxon>
        <taxon>Duplodnaviria</taxon>
        <taxon>Heunggongvirae</taxon>
        <taxon>Uroviricota</taxon>
        <taxon>Caudoviricetes</taxon>
        <taxon>Bclasvirinae</taxon>
        <taxon>Quesadillavirus</taxon>
        <taxon>Quesadillavirus CRB2</taxon>
    </lineage>
</organism>
<keyword evidence="2" id="KW-0378">Hydrolase</keyword>
<keyword evidence="2" id="KW-0255">Endonuclease</keyword>
<sequence>MPNGNQRGSSYDRRARRAWLLSPISGWGGDGEKVPCWECGAMVNDRTLHVDRIIPAHQGGRYIRSNIRPHCPTCSHREGARVRAELAALADPYDAEGMCKSCGVEFWASRRAGHIGECPTGAAEALDGWA</sequence>
<feature type="domain" description="HNH endonuclease 5" evidence="1">
    <location>
        <begin position="36"/>
        <end position="86"/>
    </location>
</feature>